<dbReference type="EC" id="6.3.5.7" evidence="7"/>
<dbReference type="InterPro" id="IPR036928">
    <property type="entry name" value="AS_sf"/>
</dbReference>
<dbReference type="PANTHER" id="PTHR11895">
    <property type="entry name" value="TRANSAMIDASE"/>
    <property type="match status" value="1"/>
</dbReference>
<dbReference type="GO" id="GO:0032543">
    <property type="term" value="P:mitochondrial translation"/>
    <property type="evidence" value="ECO:0007669"/>
    <property type="project" value="UniProtKB-UniRule"/>
</dbReference>
<comment type="subunit">
    <text evidence="7">Subunit of the heterotrimeric GatCAB amidotransferase (AdT) complex, composed of A, B and C subunits.</text>
</comment>
<dbReference type="GO" id="GO:0030956">
    <property type="term" value="C:glutamyl-tRNA(Gln) amidotransferase complex"/>
    <property type="evidence" value="ECO:0007669"/>
    <property type="project" value="UniProtKB-UniRule"/>
</dbReference>
<reference evidence="9 10" key="1">
    <citation type="submission" date="2010-05" db="EMBL/GenBank/DDBJ databases">
        <title>The Genome Sequence of Thecamonas trahens ATCC 50062.</title>
        <authorList>
            <consortium name="The Broad Institute Genome Sequencing Platform"/>
            <person name="Russ C."/>
            <person name="Cuomo C."/>
            <person name="Shea T."/>
            <person name="Young S.K."/>
            <person name="Zeng Q."/>
            <person name="Koehrsen M."/>
            <person name="Haas B."/>
            <person name="Borodovsky M."/>
            <person name="Guigo R."/>
            <person name="Alvarado L."/>
            <person name="Berlin A."/>
            <person name="Bochicchio J."/>
            <person name="Borenstein D."/>
            <person name="Chapman S."/>
            <person name="Chen Z."/>
            <person name="Freedman E."/>
            <person name="Gellesch M."/>
            <person name="Goldberg J."/>
            <person name="Griggs A."/>
            <person name="Gujja S."/>
            <person name="Heilman E."/>
            <person name="Heiman D."/>
            <person name="Hepburn T."/>
            <person name="Howarth C."/>
            <person name="Jen D."/>
            <person name="Larson L."/>
            <person name="Mehta T."/>
            <person name="Park D."/>
            <person name="Pearson M."/>
            <person name="Roberts A."/>
            <person name="Saif S."/>
            <person name="Shenoy N."/>
            <person name="Sisk P."/>
            <person name="Stolte C."/>
            <person name="Sykes S."/>
            <person name="Thomson T."/>
            <person name="Walk T."/>
            <person name="White J."/>
            <person name="Yandava C."/>
            <person name="Burger G."/>
            <person name="Gray M.W."/>
            <person name="Holland P.W.H."/>
            <person name="King N."/>
            <person name="Lang F.B.F."/>
            <person name="Roger A.J."/>
            <person name="Ruiz-Trillo I."/>
            <person name="Lander E."/>
            <person name="Nusbaum C."/>
        </authorList>
    </citation>
    <scope>NUCLEOTIDE SEQUENCE [LARGE SCALE GENOMIC DNA]</scope>
    <source>
        <strain evidence="9 10">ATCC 50062</strain>
    </source>
</reference>
<evidence type="ECO:0000256" key="4">
    <source>
        <dbReference type="ARBA" id="ARBA00022840"/>
    </source>
</evidence>
<evidence type="ECO:0000256" key="2">
    <source>
        <dbReference type="ARBA" id="ARBA00022598"/>
    </source>
</evidence>
<dbReference type="GeneID" id="25567581"/>
<dbReference type="PROSITE" id="PS00571">
    <property type="entry name" value="AMIDASES"/>
    <property type="match status" value="1"/>
</dbReference>
<dbReference type="OrthoDB" id="421993at2759"/>
<dbReference type="AlphaFoldDB" id="A0A0L0DKE2"/>
<proteinExistence type="inferred from homology"/>
<evidence type="ECO:0000256" key="7">
    <source>
        <dbReference type="HAMAP-Rule" id="MF_03150"/>
    </source>
</evidence>
<feature type="active site" description="Acyl-ester intermediate" evidence="7">
    <location>
        <position position="158"/>
    </location>
</feature>
<evidence type="ECO:0000256" key="5">
    <source>
        <dbReference type="ARBA" id="ARBA00022917"/>
    </source>
</evidence>
<feature type="active site" description="Charge relay system" evidence="7">
    <location>
        <position position="55"/>
    </location>
</feature>
<comment type="similarity">
    <text evidence="1 7">Belongs to the amidase family. GatA subfamily.</text>
</comment>
<keyword evidence="9" id="KW-0808">Transferase</keyword>
<evidence type="ECO:0000256" key="3">
    <source>
        <dbReference type="ARBA" id="ARBA00022741"/>
    </source>
</evidence>
<dbReference type="Pfam" id="PF01425">
    <property type="entry name" value="Amidase"/>
    <property type="match status" value="1"/>
</dbReference>
<dbReference type="HAMAP" id="MF_00120">
    <property type="entry name" value="GatA"/>
    <property type="match status" value="1"/>
</dbReference>
<comment type="subcellular location">
    <subcellularLocation>
        <location evidence="7">Mitochondrion</location>
    </subcellularLocation>
</comment>
<dbReference type="GO" id="GO:0016740">
    <property type="term" value="F:transferase activity"/>
    <property type="evidence" value="ECO:0007669"/>
    <property type="project" value="UniProtKB-KW"/>
</dbReference>
<dbReference type="InterPro" id="IPR004412">
    <property type="entry name" value="GatA"/>
</dbReference>
<evidence type="ECO:0000256" key="1">
    <source>
        <dbReference type="ARBA" id="ARBA00008069"/>
    </source>
</evidence>
<dbReference type="InterPro" id="IPR000120">
    <property type="entry name" value="Amidase"/>
</dbReference>
<keyword evidence="10" id="KW-1185">Reference proteome</keyword>
<keyword evidence="5 7" id="KW-0648">Protein biosynthesis</keyword>
<organism evidence="9 10">
    <name type="scientific">Thecamonas trahens ATCC 50062</name>
    <dbReference type="NCBI Taxonomy" id="461836"/>
    <lineage>
        <taxon>Eukaryota</taxon>
        <taxon>Apusozoa</taxon>
        <taxon>Apusomonadida</taxon>
        <taxon>Apusomonadidae</taxon>
        <taxon>Thecamonas</taxon>
    </lineage>
</organism>
<dbReference type="Proteomes" id="UP000054408">
    <property type="component" value="Unassembled WGS sequence"/>
</dbReference>
<evidence type="ECO:0000313" key="10">
    <source>
        <dbReference type="Proteomes" id="UP000054408"/>
    </source>
</evidence>
<keyword evidence="7" id="KW-0496">Mitochondrion</keyword>
<evidence type="ECO:0000313" key="9">
    <source>
        <dbReference type="EMBL" id="KNC52874.1"/>
    </source>
</evidence>
<comment type="catalytic activity">
    <reaction evidence="6 7">
        <text>L-glutamyl-tRNA(Gln) + L-glutamine + ATP + H2O = L-glutaminyl-tRNA(Gln) + L-glutamate + ADP + phosphate + H(+)</text>
        <dbReference type="Rhea" id="RHEA:17521"/>
        <dbReference type="Rhea" id="RHEA-COMP:9681"/>
        <dbReference type="Rhea" id="RHEA-COMP:9684"/>
        <dbReference type="ChEBI" id="CHEBI:15377"/>
        <dbReference type="ChEBI" id="CHEBI:15378"/>
        <dbReference type="ChEBI" id="CHEBI:29985"/>
        <dbReference type="ChEBI" id="CHEBI:30616"/>
        <dbReference type="ChEBI" id="CHEBI:43474"/>
        <dbReference type="ChEBI" id="CHEBI:58359"/>
        <dbReference type="ChEBI" id="CHEBI:78520"/>
        <dbReference type="ChEBI" id="CHEBI:78521"/>
        <dbReference type="ChEBI" id="CHEBI:456216"/>
        <dbReference type="EC" id="6.3.5.7"/>
    </reaction>
</comment>
<dbReference type="RefSeq" id="XP_013754973.1">
    <property type="nucleotide sequence ID" value="XM_013899519.1"/>
</dbReference>
<gene>
    <name evidence="9" type="ORF">AMSG_09030</name>
</gene>
<dbReference type="GO" id="GO:0005524">
    <property type="term" value="F:ATP binding"/>
    <property type="evidence" value="ECO:0007669"/>
    <property type="project" value="UniProtKB-KW"/>
</dbReference>
<dbReference type="EMBL" id="GL349476">
    <property type="protein sequence ID" value="KNC52874.1"/>
    <property type="molecule type" value="Genomic_DNA"/>
</dbReference>
<accession>A0A0L0DKE2</accession>
<dbReference type="PANTHER" id="PTHR11895:SF7">
    <property type="entry name" value="GLUTAMYL-TRNA(GLN) AMIDOTRANSFERASE SUBUNIT A, MITOCHONDRIAL"/>
    <property type="match status" value="1"/>
</dbReference>
<feature type="domain" description="Amidase" evidence="8">
    <location>
        <begin position="9"/>
        <end position="452"/>
    </location>
</feature>
<evidence type="ECO:0000256" key="6">
    <source>
        <dbReference type="ARBA" id="ARBA00047407"/>
    </source>
</evidence>
<dbReference type="GO" id="GO:0005739">
    <property type="term" value="C:mitochondrion"/>
    <property type="evidence" value="ECO:0007669"/>
    <property type="project" value="UniProtKB-SubCell"/>
</dbReference>
<protein>
    <recommendedName>
        <fullName evidence="7">Glutamyl-tRNA(Gln) amidotransferase subunit A, mitochondrial</fullName>
        <shortName evidence="7">Glu-AdT subunit A</shortName>
        <ecNumber evidence="7">6.3.5.7</ecNumber>
    </recommendedName>
</protein>
<dbReference type="InterPro" id="IPR020556">
    <property type="entry name" value="Amidase_CS"/>
</dbReference>
<dbReference type="InterPro" id="IPR023631">
    <property type="entry name" value="Amidase_dom"/>
</dbReference>
<dbReference type="OMA" id="QPASYCG"/>
<dbReference type="GO" id="GO:0070681">
    <property type="term" value="P:glutaminyl-tRNAGln biosynthesis via transamidation"/>
    <property type="evidence" value="ECO:0007669"/>
    <property type="project" value="UniProtKB-UniRule"/>
</dbReference>
<dbReference type="eggNOG" id="KOG1211">
    <property type="taxonomic scope" value="Eukaryota"/>
</dbReference>
<keyword evidence="3 7" id="KW-0547">Nucleotide-binding</keyword>
<keyword evidence="2 7" id="KW-0436">Ligase</keyword>
<keyword evidence="4 7" id="KW-0067">ATP-binding</keyword>
<name>A0A0L0DKE2_THETB</name>
<dbReference type="Gene3D" id="3.90.1300.10">
    <property type="entry name" value="Amidase signature (AS) domain"/>
    <property type="match status" value="1"/>
</dbReference>
<dbReference type="GO" id="GO:0050567">
    <property type="term" value="F:glutaminyl-tRNA synthase (glutamine-hydrolyzing) activity"/>
    <property type="evidence" value="ECO:0007669"/>
    <property type="project" value="UniProtKB-UniRule"/>
</dbReference>
<dbReference type="SUPFAM" id="SSF75304">
    <property type="entry name" value="Amidase signature (AS) enzymes"/>
    <property type="match status" value="1"/>
</dbReference>
<sequence>MAARYAQWLAGANARLNAFTSVTPPSAWSGRGAGGHGATASGATGAGAGVRISIKDNICTVEEDGPSTAASLLLDDYVSPFEAKAVAALKAALPDAVMVGKTNLDEFGMGAHSQNSAAGPVVSPWHPARSPGGSSGGAGVSVAINAAHIALGSDTGGSVRLPAAYNGIIGIKPTYGLVSRRGLISYASSMDTIGVLAAELGMAATGLDAIAGFDADDATSCQAPDAITALGSYADAVEAAPELAGKRIGLPRSALIAELAPEVKQLWREAARSLEAGGASVEWIELPSLPVALAAYYVIAAAEAASNLSRYDGLRYGNGAAGRDTVGYDAVVRKRILLGTHVLSAAAYAEYYVAAGRVRADLAAELAAAFGHVDALLLPTAPTPPPRIDGTVADDAPLDHELAAYANDVFTVPANLAGLPAFSLPLGTASTADGILPLGMQLIGPAFSEHTLFGLSAHLLDAFAHAAPLSHTAAWHQQPYDG</sequence>
<evidence type="ECO:0000259" key="8">
    <source>
        <dbReference type="Pfam" id="PF01425"/>
    </source>
</evidence>
<dbReference type="STRING" id="461836.A0A0L0DKE2"/>
<feature type="active site" description="Charge relay system" evidence="7">
    <location>
        <position position="134"/>
    </location>
</feature>
<comment type="function">
    <text evidence="7">Allows the formation of correctly charged Gln-tRNA(Gln) through the transamidation of misacylated Glu-tRNA(Gln) in the mitochondria. The reaction takes place in the presence of glutamine and ATP through an activated gamma-phospho-Glu-tRNA(Gln).</text>
</comment>